<evidence type="ECO:0000256" key="1">
    <source>
        <dbReference type="PROSITE-ProRule" id="PRU00221"/>
    </source>
</evidence>
<name>A0A0M9FXG7_LEPPY</name>
<proteinExistence type="predicted"/>
<dbReference type="OMA" id="WEEKSEA"/>
<evidence type="ECO:0000313" key="2">
    <source>
        <dbReference type="EMBL" id="KPA78085.1"/>
    </source>
</evidence>
<keyword evidence="1" id="KW-0853">WD repeat</keyword>
<accession>A0A0M9FXG7</accession>
<dbReference type="InterPro" id="IPR015943">
    <property type="entry name" value="WD40/YVTN_repeat-like_dom_sf"/>
</dbReference>
<dbReference type="Gene3D" id="2.130.10.10">
    <property type="entry name" value="YVTN repeat-like/Quinoprotein amine dehydrogenase"/>
    <property type="match status" value="1"/>
</dbReference>
<protein>
    <submittedName>
        <fullName evidence="2">Uncharacterized protein</fullName>
    </submittedName>
</protein>
<dbReference type="GeneID" id="26907099"/>
<dbReference type="InterPro" id="IPR001680">
    <property type="entry name" value="WD40_rpt"/>
</dbReference>
<dbReference type="InterPro" id="IPR036322">
    <property type="entry name" value="WD40_repeat_dom_sf"/>
</dbReference>
<gene>
    <name evidence="2" type="ORF">ABB37_06813</name>
</gene>
<reference evidence="2 3" key="1">
    <citation type="submission" date="2015-07" db="EMBL/GenBank/DDBJ databases">
        <title>High-quality genome of monoxenous trypanosomatid Leptomonas pyrrhocoris.</title>
        <authorList>
            <person name="Flegontov P."/>
            <person name="Butenko A."/>
            <person name="Firsov S."/>
            <person name="Vlcek C."/>
            <person name="Logacheva M.D."/>
            <person name="Field M."/>
            <person name="Filatov D."/>
            <person name="Flegontova O."/>
            <person name="Gerasimov E."/>
            <person name="Jackson A.P."/>
            <person name="Kelly S."/>
            <person name="Opperdoes F."/>
            <person name="O'Reilly A."/>
            <person name="Votypka J."/>
            <person name="Yurchenko V."/>
            <person name="Lukes J."/>
        </authorList>
    </citation>
    <scope>NUCLEOTIDE SEQUENCE [LARGE SCALE GENOMIC DNA]</scope>
    <source>
        <strain evidence="2">H10</strain>
    </source>
</reference>
<sequence length="469" mass="48738">MTLLESTIALSDIVGRALDTSSGVTATSVLSFLDGEVALIGTNKGNVLFCTAAANSADLLEPMADITLHCGPVYDMALSSQHLIATAGHDAVSCVFPLHALFSNGGLTGCRRLTGHTVPVVAVKFLSEGTTLVSLGADGHVRIVDVVGGSVLAALSTGFAAACLACSTDETVLFVGGRSLAAVDLCAALRPTSFQSAAAVEVWKPVVSSAGEDGIVAAAAAAAADAARASAGVRLYQWALPASPGEEPNVAAARAKETHASATSRGTLISKLEVNQDDSTLTAVFTRGSCRPTGAQPCAEARWSAGGGRTADHTVWAPPGEECAYQQQRQQQQRRQQNGVHNHKCLKALSLRCRVKTAARPSAKQPPTSSNATSSAAALWHGRWYTSPFELSGDTEAQRVVKQLRTTAAMSLTKGDALNPPAYPVVTPPTRGEELALAEVQCGELQRECDVLVFQIRALRSAKEAARTA</sequence>
<evidence type="ECO:0000313" key="3">
    <source>
        <dbReference type="Proteomes" id="UP000037923"/>
    </source>
</evidence>
<dbReference type="SUPFAM" id="SSF50978">
    <property type="entry name" value="WD40 repeat-like"/>
    <property type="match status" value="1"/>
</dbReference>
<dbReference type="VEuPathDB" id="TriTrypDB:LpyrH10_15_2230"/>
<dbReference type="SMART" id="SM00320">
    <property type="entry name" value="WD40"/>
    <property type="match status" value="2"/>
</dbReference>
<comment type="caution">
    <text evidence="2">The sequence shown here is derived from an EMBL/GenBank/DDBJ whole genome shotgun (WGS) entry which is preliminary data.</text>
</comment>
<dbReference type="PROSITE" id="PS50082">
    <property type="entry name" value="WD_REPEATS_2"/>
    <property type="match status" value="1"/>
</dbReference>
<dbReference type="OrthoDB" id="272126at2759"/>
<dbReference type="RefSeq" id="XP_015656524.1">
    <property type="nucleotide sequence ID" value="XM_015805231.1"/>
</dbReference>
<feature type="repeat" description="WD" evidence="1">
    <location>
        <begin position="113"/>
        <end position="154"/>
    </location>
</feature>
<dbReference type="Proteomes" id="UP000037923">
    <property type="component" value="Unassembled WGS sequence"/>
</dbReference>
<dbReference type="AlphaFoldDB" id="A0A0M9FXG7"/>
<organism evidence="2 3">
    <name type="scientific">Leptomonas pyrrhocoris</name>
    <name type="common">Firebug parasite</name>
    <dbReference type="NCBI Taxonomy" id="157538"/>
    <lineage>
        <taxon>Eukaryota</taxon>
        <taxon>Discoba</taxon>
        <taxon>Euglenozoa</taxon>
        <taxon>Kinetoplastea</taxon>
        <taxon>Metakinetoplastina</taxon>
        <taxon>Trypanosomatida</taxon>
        <taxon>Trypanosomatidae</taxon>
        <taxon>Leishmaniinae</taxon>
        <taxon>Leptomonas</taxon>
    </lineage>
</organism>
<dbReference type="EMBL" id="LGTL01000015">
    <property type="protein sequence ID" value="KPA78085.1"/>
    <property type="molecule type" value="Genomic_DNA"/>
</dbReference>
<keyword evidence="3" id="KW-1185">Reference proteome</keyword>